<reference evidence="2" key="2">
    <citation type="journal article" date="2022" name="Hortic Res">
        <title>The genome of Dioscorea zingiberensis sheds light on the biosynthesis, origin and evolution of the medicinally important diosgenin saponins.</title>
        <authorList>
            <person name="Li Y."/>
            <person name="Tan C."/>
            <person name="Li Z."/>
            <person name="Guo J."/>
            <person name="Li S."/>
            <person name="Chen X."/>
            <person name="Wang C."/>
            <person name="Dai X."/>
            <person name="Yang H."/>
            <person name="Song W."/>
            <person name="Hou L."/>
            <person name="Xu J."/>
            <person name="Tong Z."/>
            <person name="Xu A."/>
            <person name="Yuan X."/>
            <person name="Wang W."/>
            <person name="Yang Q."/>
            <person name="Chen L."/>
            <person name="Sun Z."/>
            <person name="Wang K."/>
            <person name="Pan B."/>
            <person name="Chen J."/>
            <person name="Bao Y."/>
            <person name="Liu F."/>
            <person name="Qi X."/>
            <person name="Gang D.R."/>
            <person name="Wen J."/>
            <person name="Li J."/>
        </authorList>
    </citation>
    <scope>NUCLEOTIDE SEQUENCE</scope>
    <source>
        <strain evidence="2">Dzin_1.0</strain>
    </source>
</reference>
<feature type="region of interest" description="Disordered" evidence="1">
    <location>
        <begin position="1"/>
        <end position="38"/>
    </location>
</feature>
<evidence type="ECO:0000313" key="3">
    <source>
        <dbReference type="Proteomes" id="UP001085076"/>
    </source>
</evidence>
<evidence type="ECO:0000256" key="1">
    <source>
        <dbReference type="SAM" id="MobiDB-lite"/>
    </source>
</evidence>
<gene>
    <name evidence="2" type="ORF">J5N97_004609</name>
</gene>
<dbReference type="EMBL" id="JAGGNH010000001">
    <property type="protein sequence ID" value="KAJ0986253.1"/>
    <property type="molecule type" value="Genomic_DNA"/>
</dbReference>
<dbReference type="PANTHER" id="PTHR48048:SF89">
    <property type="entry name" value="GLYCOSYLTRANSFERASE"/>
    <property type="match status" value="1"/>
</dbReference>
<accession>A0A9D5HRG2</accession>
<dbReference type="InterPro" id="IPR050481">
    <property type="entry name" value="UDP-glycosyltransf_plant"/>
</dbReference>
<dbReference type="Proteomes" id="UP001085076">
    <property type="component" value="Miscellaneous, Linkage group lg01"/>
</dbReference>
<protein>
    <submittedName>
        <fullName evidence="2">Uncharacterized protein</fullName>
    </submittedName>
</protein>
<sequence>MARQAAGRERRVPLLREHGTLPGRATQGDRYGSGEKRAEKKNKVVLVEEMKLTVEKRGYIKGMVTAEEVETRVRWLMESDGGKELRERAKEMKHHAAAALSDGGSSHAAIVELISEWKCGMDGINS</sequence>
<dbReference type="AlphaFoldDB" id="A0A9D5HRG2"/>
<dbReference type="OrthoDB" id="784214at2759"/>
<keyword evidence="3" id="KW-1185">Reference proteome</keyword>
<name>A0A9D5HRG2_9LILI</name>
<dbReference type="SUPFAM" id="SSF53756">
    <property type="entry name" value="UDP-Glycosyltransferase/glycogen phosphorylase"/>
    <property type="match status" value="1"/>
</dbReference>
<evidence type="ECO:0000313" key="2">
    <source>
        <dbReference type="EMBL" id="KAJ0986253.1"/>
    </source>
</evidence>
<dbReference type="Gene3D" id="3.40.50.2000">
    <property type="entry name" value="Glycogen Phosphorylase B"/>
    <property type="match status" value="1"/>
</dbReference>
<dbReference type="PANTHER" id="PTHR48048">
    <property type="entry name" value="GLYCOSYLTRANSFERASE"/>
    <property type="match status" value="1"/>
</dbReference>
<dbReference type="GO" id="GO:0035251">
    <property type="term" value="F:UDP-glucosyltransferase activity"/>
    <property type="evidence" value="ECO:0007669"/>
    <property type="project" value="InterPro"/>
</dbReference>
<comment type="caution">
    <text evidence="2">The sequence shown here is derived from an EMBL/GenBank/DDBJ whole genome shotgun (WGS) entry which is preliminary data.</text>
</comment>
<organism evidence="2 3">
    <name type="scientific">Dioscorea zingiberensis</name>
    <dbReference type="NCBI Taxonomy" id="325984"/>
    <lineage>
        <taxon>Eukaryota</taxon>
        <taxon>Viridiplantae</taxon>
        <taxon>Streptophyta</taxon>
        <taxon>Embryophyta</taxon>
        <taxon>Tracheophyta</taxon>
        <taxon>Spermatophyta</taxon>
        <taxon>Magnoliopsida</taxon>
        <taxon>Liliopsida</taxon>
        <taxon>Dioscoreales</taxon>
        <taxon>Dioscoreaceae</taxon>
        <taxon>Dioscorea</taxon>
    </lineage>
</organism>
<reference evidence="2" key="1">
    <citation type="submission" date="2021-03" db="EMBL/GenBank/DDBJ databases">
        <authorList>
            <person name="Li Z."/>
            <person name="Yang C."/>
        </authorList>
    </citation>
    <scope>NUCLEOTIDE SEQUENCE</scope>
    <source>
        <strain evidence="2">Dzin_1.0</strain>
        <tissue evidence="2">Leaf</tissue>
    </source>
</reference>
<proteinExistence type="predicted"/>
<feature type="compositionally biased region" description="Basic and acidic residues" evidence="1">
    <location>
        <begin position="1"/>
        <end position="19"/>
    </location>
</feature>